<organism evidence="2 3">
    <name type="scientific">Anoxynatronum sibiricum</name>
    <dbReference type="NCBI Taxonomy" id="210623"/>
    <lineage>
        <taxon>Bacteria</taxon>
        <taxon>Bacillati</taxon>
        <taxon>Bacillota</taxon>
        <taxon>Clostridia</taxon>
        <taxon>Eubacteriales</taxon>
        <taxon>Clostridiaceae</taxon>
        <taxon>Anoxynatronum</taxon>
    </lineage>
</organism>
<evidence type="ECO:0000313" key="3">
    <source>
        <dbReference type="Proteomes" id="UP001407405"/>
    </source>
</evidence>
<dbReference type="RefSeq" id="WP_343186086.1">
    <property type="nucleotide sequence ID" value="NZ_JBCITM010000009.1"/>
</dbReference>
<sequence length="413" mass="47375">MRAIIFKATGLFQYDVVNHFAEELGQGLVELGWKVDFIETNQSKESIFKHTVSVIHQGVDVAFHFNGFMVRDINGTNQVMTCLRECGIPMGIIFVDHPFHHITRIYDVDPQQVFMCFYETSFLNSFEKFINRNIPIAQLMHGASMSRNQAGAFGGGPVMHKERDIIFAGTIGKPTEFDETLASIGEPLFQSIMTEVYEKARGHYHKPLDDYLEEVLSQKKISTEIIKNSEPVSRFIAQTMAAMDKSLRQQFRYQALKTLLESGFQVHLFGNCQVKELEGHPCLFDHGPVPYHQLLMEMAKSKMVIHDMNVCANGSHERVLSAMLRHTLVLSNRNHFCNGDLEEDKHLVYYDVNQPGELVDKVDNYLKNETKRTEITQQAYDAVVQKHTWKHRAVEMNTIFNAYSQFQTPLSED</sequence>
<name>A0ABU9VXA0_9CLOT</name>
<dbReference type="Gene3D" id="3.40.50.2000">
    <property type="entry name" value="Glycogen Phosphorylase B"/>
    <property type="match status" value="1"/>
</dbReference>
<reference evidence="2 3" key="1">
    <citation type="submission" date="2024-04" db="EMBL/GenBank/DDBJ databases">
        <title>Genome sequencing and metabolic network reconstruction of aminoacids and betaine degradation by Anoxynatronum sibiricum.</title>
        <authorList>
            <person name="Detkova E.N."/>
            <person name="Boltjanskaja Y.V."/>
            <person name="Mardanov A.V."/>
            <person name="Kevbrin V."/>
        </authorList>
    </citation>
    <scope>NUCLEOTIDE SEQUENCE [LARGE SCALE GENOMIC DNA]</scope>
    <source>
        <strain evidence="2 3">Z-7981</strain>
    </source>
</reference>
<proteinExistence type="predicted"/>
<protein>
    <submittedName>
        <fullName evidence="2">Glycosyltransferase</fullName>
    </submittedName>
</protein>
<dbReference type="EMBL" id="JBCITM010000009">
    <property type="protein sequence ID" value="MEN1760759.1"/>
    <property type="molecule type" value="Genomic_DNA"/>
</dbReference>
<dbReference type="SUPFAM" id="SSF53756">
    <property type="entry name" value="UDP-Glycosyltransferase/glycogen phosphorylase"/>
    <property type="match status" value="1"/>
</dbReference>
<dbReference type="Pfam" id="PF13524">
    <property type="entry name" value="Glyco_trans_1_2"/>
    <property type="match status" value="1"/>
</dbReference>
<accession>A0ABU9VXA0</accession>
<comment type="caution">
    <text evidence="2">The sequence shown here is derived from an EMBL/GenBank/DDBJ whole genome shotgun (WGS) entry which is preliminary data.</text>
</comment>
<dbReference type="Proteomes" id="UP001407405">
    <property type="component" value="Unassembled WGS sequence"/>
</dbReference>
<gene>
    <name evidence="2" type="ORF">AAIG11_09755</name>
</gene>
<evidence type="ECO:0000259" key="1">
    <source>
        <dbReference type="Pfam" id="PF13524"/>
    </source>
</evidence>
<evidence type="ECO:0000313" key="2">
    <source>
        <dbReference type="EMBL" id="MEN1760759.1"/>
    </source>
</evidence>
<dbReference type="InterPro" id="IPR055259">
    <property type="entry name" value="YkvP/CgeB_Glyco_trans-like"/>
</dbReference>
<feature type="domain" description="Spore protein YkvP/CgeB glycosyl transferase-like" evidence="1">
    <location>
        <begin position="253"/>
        <end position="396"/>
    </location>
</feature>
<keyword evidence="3" id="KW-1185">Reference proteome</keyword>